<dbReference type="InterPro" id="IPR034683">
    <property type="entry name" value="IspD/TarI"/>
</dbReference>
<feature type="binding site" evidence="11">
    <location>
        <position position="265"/>
    </location>
    <ligand>
        <name>a divalent metal cation</name>
        <dbReference type="ChEBI" id="CHEBI:60240"/>
    </ligand>
</feature>
<feature type="site" description="Transition state stabilizer" evidence="11">
    <location>
        <position position="257"/>
    </location>
</feature>
<evidence type="ECO:0000313" key="13">
    <source>
        <dbReference type="EMBL" id="SKA80826.1"/>
    </source>
</evidence>
<dbReference type="CDD" id="cd00554">
    <property type="entry name" value="MECDP_synthase"/>
    <property type="match status" value="1"/>
</dbReference>
<evidence type="ECO:0000313" key="14">
    <source>
        <dbReference type="Proteomes" id="UP000190286"/>
    </source>
</evidence>
<dbReference type="Gene3D" id="3.30.1330.50">
    <property type="entry name" value="2-C-methyl-D-erythritol 2,4-cyclodiphosphate synthase"/>
    <property type="match status" value="1"/>
</dbReference>
<feature type="region of interest" description="2-C-methyl-D-erythritol 2,4-cyclodiphosphate synthase" evidence="11">
    <location>
        <begin position="225"/>
        <end position="378"/>
    </location>
</feature>
<dbReference type="GeneID" id="93337505"/>
<dbReference type="EC" id="2.7.7.60" evidence="11"/>
<evidence type="ECO:0000256" key="9">
    <source>
        <dbReference type="ARBA" id="ARBA00023239"/>
    </source>
</evidence>
<feature type="site" description="Transition state stabilizer" evidence="11">
    <location>
        <position position="356"/>
    </location>
</feature>
<comment type="similarity">
    <text evidence="11">In the N-terminal section; belongs to the IspD/TarI cytidylyltransferase family. IspD subfamily.</text>
</comment>
<feature type="binding site" evidence="11">
    <location>
        <begin position="257"/>
        <end position="258"/>
    </location>
    <ligand>
        <name>4-CDP-2-C-methyl-D-erythritol 2-phosphate</name>
        <dbReference type="ChEBI" id="CHEBI:57919"/>
    </ligand>
</feature>
<dbReference type="InterPro" id="IPR026596">
    <property type="entry name" value="IspD/F"/>
</dbReference>
<dbReference type="GO" id="GO:0016114">
    <property type="term" value="P:terpenoid biosynthetic process"/>
    <property type="evidence" value="ECO:0007669"/>
    <property type="project" value="InterPro"/>
</dbReference>
<dbReference type="Proteomes" id="UP000190286">
    <property type="component" value="Unassembled WGS sequence"/>
</dbReference>
<dbReference type="CDD" id="cd02516">
    <property type="entry name" value="CDP-ME_synthetase"/>
    <property type="match status" value="1"/>
</dbReference>
<evidence type="ECO:0000256" key="4">
    <source>
        <dbReference type="ARBA" id="ARBA00008480"/>
    </source>
</evidence>
<keyword evidence="9 11" id="KW-0456">Lyase</keyword>
<dbReference type="PROSITE" id="PS01350">
    <property type="entry name" value="ISPF"/>
    <property type="match status" value="1"/>
</dbReference>
<keyword evidence="10 11" id="KW-0511">Multifunctional enzyme</keyword>
<dbReference type="NCBIfam" id="TIGR00151">
    <property type="entry name" value="ispF"/>
    <property type="match status" value="1"/>
</dbReference>
<dbReference type="NCBIfam" id="TIGR00453">
    <property type="entry name" value="ispD"/>
    <property type="match status" value="1"/>
</dbReference>
<name>A0A1T4WU24_9FIRM</name>
<evidence type="ECO:0000256" key="6">
    <source>
        <dbReference type="ARBA" id="ARBA00022695"/>
    </source>
</evidence>
<keyword evidence="6 11" id="KW-0548">Nucleotidyltransferase</keyword>
<dbReference type="InterPro" id="IPR003526">
    <property type="entry name" value="MECDP_synthase"/>
</dbReference>
<dbReference type="GO" id="GO:0019288">
    <property type="term" value="P:isopentenyl diphosphate biosynthetic process, methylerythritol 4-phosphate pathway"/>
    <property type="evidence" value="ECO:0007669"/>
    <property type="project" value="UniProtKB-UniRule"/>
</dbReference>
<dbReference type="HAMAP" id="MF_01520">
    <property type="entry name" value="IspDF"/>
    <property type="match status" value="1"/>
</dbReference>
<evidence type="ECO:0000256" key="7">
    <source>
        <dbReference type="ARBA" id="ARBA00022723"/>
    </source>
</evidence>
<gene>
    <name evidence="11" type="primary">ispDF</name>
    <name evidence="13" type="ORF">SAMN02745178_01029</name>
</gene>
<feature type="site" description="Transition state stabilizer" evidence="11">
    <location>
        <position position="21"/>
    </location>
</feature>
<keyword evidence="5 11" id="KW-0808">Transferase</keyword>
<dbReference type="PANTHER" id="PTHR43181">
    <property type="entry name" value="2-C-METHYL-D-ERYTHRITOL 2,4-CYCLODIPHOSPHATE SYNTHASE, CHLOROPLASTIC"/>
    <property type="match status" value="1"/>
</dbReference>
<evidence type="ECO:0000256" key="1">
    <source>
        <dbReference type="ARBA" id="ARBA00000200"/>
    </source>
</evidence>
<feature type="binding site" evidence="11">
    <location>
        <position position="231"/>
    </location>
    <ligand>
        <name>a divalent metal cation</name>
        <dbReference type="ChEBI" id="CHEBI:60240"/>
    </ligand>
</feature>
<organism evidence="13 14">
    <name type="scientific">Gemmiger formicilis</name>
    <dbReference type="NCBI Taxonomy" id="745368"/>
    <lineage>
        <taxon>Bacteria</taxon>
        <taxon>Bacillati</taxon>
        <taxon>Bacillota</taxon>
        <taxon>Clostridia</taxon>
        <taxon>Eubacteriales</taxon>
        <taxon>Gemmiger</taxon>
    </lineage>
</organism>
<evidence type="ECO:0000256" key="3">
    <source>
        <dbReference type="ARBA" id="ARBA00004709"/>
    </source>
</evidence>
<feature type="binding site" evidence="11">
    <location>
        <position position="233"/>
    </location>
    <ligand>
        <name>a divalent metal cation</name>
        <dbReference type="ChEBI" id="CHEBI:60240"/>
    </ligand>
</feature>
<dbReference type="InterPro" id="IPR029044">
    <property type="entry name" value="Nucleotide-diphossugar_trans"/>
</dbReference>
<comment type="pathway">
    <text evidence="3 11">Isoprenoid biosynthesis; isopentenyl diphosphate biosynthesis via DXP pathway; isopentenyl diphosphate from 1-deoxy-D-xylulose 5-phosphate: step 4/6.</text>
</comment>
<comment type="similarity">
    <text evidence="11">In the C-terminal section; belongs to the IspF family.</text>
</comment>
<dbReference type="SUPFAM" id="SSF53448">
    <property type="entry name" value="Nucleotide-diphospho-sugar transferases"/>
    <property type="match status" value="1"/>
</dbReference>
<dbReference type="GO" id="GO:0050518">
    <property type="term" value="F:2-C-methyl-D-erythritol 4-phosphate cytidylyltransferase activity"/>
    <property type="evidence" value="ECO:0007669"/>
    <property type="project" value="UniProtKB-UniRule"/>
</dbReference>
<feature type="binding site" evidence="11">
    <location>
        <position position="362"/>
    </location>
    <ligand>
        <name>4-CDP-2-C-methyl-D-erythritol 2-phosphate</name>
        <dbReference type="ChEBI" id="CHEBI:57919"/>
    </ligand>
</feature>
<dbReference type="GO" id="GO:0046872">
    <property type="term" value="F:metal ion binding"/>
    <property type="evidence" value="ECO:0007669"/>
    <property type="project" value="UniProtKB-KW"/>
</dbReference>
<comment type="similarity">
    <text evidence="4">Belongs to the IspF family.</text>
</comment>
<dbReference type="InterPro" id="IPR036571">
    <property type="entry name" value="MECDP_synthase_sf"/>
</dbReference>
<keyword evidence="7 11" id="KW-0479">Metal-binding</keyword>
<comment type="cofactor">
    <cofactor evidence="2 11">
        <name>a divalent metal cation</name>
        <dbReference type="ChEBI" id="CHEBI:60240"/>
    </cofactor>
</comment>
<dbReference type="UniPathway" id="UPA00056">
    <property type="reaction ID" value="UER00093"/>
</dbReference>
<dbReference type="FunFam" id="3.90.550.10:FF:000003">
    <property type="entry name" value="2-C-methyl-D-erythritol 4-phosphate cytidylyltransferase"/>
    <property type="match status" value="1"/>
</dbReference>
<dbReference type="HAMAP" id="MF_00107">
    <property type="entry name" value="IspF"/>
    <property type="match status" value="1"/>
</dbReference>
<dbReference type="PANTHER" id="PTHR43181:SF1">
    <property type="entry name" value="2-C-METHYL-D-ERYTHRITOL 2,4-CYCLODIPHOSPHATE SYNTHASE, CHLOROPLASTIC"/>
    <property type="match status" value="1"/>
</dbReference>
<evidence type="ECO:0000256" key="5">
    <source>
        <dbReference type="ARBA" id="ARBA00022679"/>
    </source>
</evidence>
<protein>
    <recommendedName>
        <fullName evidence="11">Bifunctional enzyme IspD/IspF</fullName>
    </recommendedName>
    <domain>
        <recommendedName>
            <fullName evidence="11">2-C-methyl-D-erythritol 4-phosphate cytidylyltransferase</fullName>
            <ecNumber evidence="11">2.7.7.60</ecNumber>
        </recommendedName>
        <alternativeName>
            <fullName evidence="11">4-diphosphocytidyl-2C-methyl-D-erythritol synthase</fullName>
        </alternativeName>
        <alternativeName>
            <fullName evidence="11">MEP cytidylyltransferase</fullName>
            <shortName evidence="11">MCT</shortName>
        </alternativeName>
    </domain>
    <domain>
        <recommendedName>
            <fullName evidence="11">2-C-methyl-D-erythritol 2,4-cyclodiphosphate synthase</fullName>
            <shortName evidence="11">MECDP-synthase</shortName>
            <shortName evidence="11">MECPP-synthase</shortName>
            <shortName evidence="11">MECPS</shortName>
            <ecNumber evidence="11">4.6.1.12</ecNumber>
        </recommendedName>
    </domain>
</protein>
<dbReference type="EC" id="4.6.1.12" evidence="11"/>
<feature type="binding site" evidence="11">
    <location>
        <begin position="279"/>
        <end position="281"/>
    </location>
    <ligand>
        <name>4-CDP-2-C-methyl-D-erythritol 2-phosphate</name>
        <dbReference type="ChEBI" id="CHEBI:57919"/>
    </ligand>
</feature>
<comment type="pathway">
    <text evidence="11">Isoprenoid biosynthesis; isopentenyl diphosphate biosynthesis via DXP pathway; isopentenyl diphosphate from 1-deoxy-D-xylulose 5-phosphate: step 2/6.</text>
</comment>
<comment type="catalytic activity">
    <reaction evidence="11">
        <text>2-C-methyl-D-erythritol 4-phosphate + CTP + H(+) = 4-CDP-2-C-methyl-D-erythritol + diphosphate</text>
        <dbReference type="Rhea" id="RHEA:13429"/>
        <dbReference type="ChEBI" id="CHEBI:15378"/>
        <dbReference type="ChEBI" id="CHEBI:33019"/>
        <dbReference type="ChEBI" id="CHEBI:37563"/>
        <dbReference type="ChEBI" id="CHEBI:57823"/>
        <dbReference type="ChEBI" id="CHEBI:58262"/>
        <dbReference type="EC" id="2.7.7.60"/>
    </reaction>
</comment>
<feature type="binding site" evidence="11">
    <location>
        <begin position="355"/>
        <end position="358"/>
    </location>
    <ligand>
        <name>4-CDP-2-C-methyl-D-erythritol 2-phosphate</name>
        <dbReference type="ChEBI" id="CHEBI:57919"/>
    </ligand>
</feature>
<dbReference type="FunFam" id="3.30.1330.50:FF:000001">
    <property type="entry name" value="2-C-methyl-D-erythritol 2,4-cyclodiphosphate synthase"/>
    <property type="match status" value="1"/>
</dbReference>
<dbReference type="GO" id="GO:0008685">
    <property type="term" value="F:2-C-methyl-D-erythritol 2,4-cyclodiphosphate synthase activity"/>
    <property type="evidence" value="ECO:0007669"/>
    <property type="project" value="UniProtKB-UniRule"/>
</dbReference>
<dbReference type="STRING" id="745368.SAMN02745178_01029"/>
<evidence type="ECO:0000256" key="11">
    <source>
        <dbReference type="HAMAP-Rule" id="MF_01520"/>
    </source>
</evidence>
<evidence type="ECO:0000256" key="2">
    <source>
        <dbReference type="ARBA" id="ARBA00001968"/>
    </source>
</evidence>
<sequence length="378" mass="39504">MAQPNLPAVTAIVVAAGASRRMGFDKLSYRLPDGRTVLETSCAALAAHPAITQLVLVCGGNRAACEAIAAACPKPCAVVQGGATRADSVRNGLAAATGELVAIHDAARPFVSESVITAALTAAAETGAAAPAVPVKDTVKVADPSGRVLDTPDRATLYAVQTPQCFRRALYTQALAAVTGEKARLVTDDCSLFELAGLPVRLTEGDYANYKITTKEDLQKEKTMRIGHGYDVHRLVEDRKLIMGGVEIPYEKGLLGHSDADVLLHAVMDAVLGAAALGDIGQHFPDNDPAYKGADSLALTREVARIIAEHGYKVGNIDATILCQRPKLAPHIPAMRRNIADAFGLPVDAVSVKATTEEHLGFTGEGLGIAAHAVALIE</sequence>
<dbReference type="Gene3D" id="3.90.550.10">
    <property type="entry name" value="Spore Coat Polysaccharide Biosynthesis Protein SpsA, Chain A"/>
    <property type="match status" value="1"/>
</dbReference>
<proteinExistence type="inferred from homology"/>
<dbReference type="HAMAP" id="MF_00108">
    <property type="entry name" value="IspD"/>
    <property type="match status" value="1"/>
</dbReference>
<keyword evidence="14" id="KW-1185">Reference proteome</keyword>
<dbReference type="InterPro" id="IPR020555">
    <property type="entry name" value="MECDP_synthase_CS"/>
</dbReference>
<evidence type="ECO:0000256" key="10">
    <source>
        <dbReference type="ARBA" id="ARBA00023268"/>
    </source>
</evidence>
<reference evidence="13 14" key="1">
    <citation type="submission" date="2017-02" db="EMBL/GenBank/DDBJ databases">
        <authorList>
            <person name="Peterson S.W."/>
        </authorList>
    </citation>
    <scope>NUCLEOTIDE SEQUENCE [LARGE SCALE GENOMIC DNA]</scope>
    <source>
        <strain evidence="13 14">ATCC 27749</strain>
    </source>
</reference>
<evidence type="ECO:0000256" key="8">
    <source>
        <dbReference type="ARBA" id="ARBA00023229"/>
    </source>
</evidence>
<comment type="caution">
    <text evidence="11">Lacks conserved residue(s) required for the propagation of feature annotation.</text>
</comment>
<dbReference type="RefSeq" id="WP_078784022.1">
    <property type="nucleotide sequence ID" value="NZ_CAJKTF010000005.1"/>
</dbReference>
<feature type="site" description="Positions MEP for the nucleophilic attack" evidence="11">
    <location>
        <position position="154"/>
    </location>
</feature>
<dbReference type="InterPro" id="IPR001228">
    <property type="entry name" value="IspD"/>
</dbReference>
<dbReference type="AlphaFoldDB" id="A0A1T4WU24"/>
<keyword evidence="8 11" id="KW-0414">Isoprene biosynthesis</keyword>
<evidence type="ECO:0000259" key="12">
    <source>
        <dbReference type="Pfam" id="PF02542"/>
    </source>
</evidence>
<comment type="function">
    <text evidence="11">Bifunctional enzyme that catalyzes the formation of 4-diphosphocytidyl-2-C-methyl-D-erythritol from CTP and 2-C-methyl-D-erythritol 4-phosphate (MEP) (IspD), and catalyzes the conversion of 4-diphosphocytidyl-2-C-methyl-D-erythritol 2-phosphate (CDP-ME2P) to 2-C-methyl-D-erythritol 2,4-cyclodiphosphate (ME-CPP) with a corresponding release of cytidine 5-monophosphate (CMP) (IspF).</text>
</comment>
<feature type="region of interest" description="2-C-methyl-D-erythritol 4-phosphate cytidylyltransferase" evidence="11">
    <location>
        <begin position="1"/>
        <end position="225"/>
    </location>
</feature>
<feature type="binding site" evidence="11">
    <location>
        <begin position="284"/>
        <end position="288"/>
    </location>
    <ligand>
        <name>4-CDP-2-C-methyl-D-erythritol 2-phosphate</name>
        <dbReference type="ChEBI" id="CHEBI:57919"/>
    </ligand>
</feature>
<feature type="site" description="Positions MEP for the nucleophilic attack" evidence="11">
    <location>
        <position position="211"/>
    </location>
</feature>
<dbReference type="Pfam" id="PF01128">
    <property type="entry name" value="IspD"/>
    <property type="match status" value="1"/>
</dbReference>
<dbReference type="OrthoDB" id="9806837at2"/>
<dbReference type="EMBL" id="FUYF01000004">
    <property type="protein sequence ID" value="SKA80826.1"/>
    <property type="molecule type" value="Genomic_DNA"/>
</dbReference>
<dbReference type="SUPFAM" id="SSF69765">
    <property type="entry name" value="IpsF-like"/>
    <property type="match status" value="1"/>
</dbReference>
<dbReference type="Pfam" id="PF02542">
    <property type="entry name" value="YgbB"/>
    <property type="match status" value="1"/>
</dbReference>
<feature type="binding site" evidence="11">
    <location>
        <begin position="231"/>
        <end position="233"/>
    </location>
    <ligand>
        <name>4-CDP-2-C-methyl-D-erythritol 2-phosphate</name>
        <dbReference type="ChEBI" id="CHEBI:57919"/>
    </ligand>
</feature>
<comment type="catalytic activity">
    <reaction evidence="1 11">
        <text>4-CDP-2-C-methyl-D-erythritol 2-phosphate = 2-C-methyl-D-erythritol 2,4-cyclic diphosphate + CMP</text>
        <dbReference type="Rhea" id="RHEA:23864"/>
        <dbReference type="ChEBI" id="CHEBI:57919"/>
        <dbReference type="ChEBI" id="CHEBI:58483"/>
        <dbReference type="ChEBI" id="CHEBI:60377"/>
        <dbReference type="EC" id="4.6.1.12"/>
    </reaction>
</comment>
<accession>A0A1T4WU24</accession>
<feature type="domain" description="2-C-methyl-D-erythritol 2,4-cyclodiphosphate synthase" evidence="12">
    <location>
        <begin position="224"/>
        <end position="377"/>
    </location>
</feature>